<dbReference type="RefSeq" id="WP_160417086.1">
    <property type="nucleotide sequence ID" value="NZ_WTKP01000001.1"/>
</dbReference>
<comment type="catalytic activity">
    <reaction evidence="1">
        <text>L-glutamyl-tRNA(Gln) + L-glutamine + ATP + H2O = L-glutaminyl-tRNA(Gln) + L-glutamate + ADP + phosphate + H(+)</text>
        <dbReference type="Rhea" id="RHEA:17521"/>
        <dbReference type="Rhea" id="RHEA-COMP:9681"/>
        <dbReference type="Rhea" id="RHEA-COMP:9684"/>
        <dbReference type="ChEBI" id="CHEBI:15377"/>
        <dbReference type="ChEBI" id="CHEBI:15378"/>
        <dbReference type="ChEBI" id="CHEBI:29985"/>
        <dbReference type="ChEBI" id="CHEBI:30616"/>
        <dbReference type="ChEBI" id="CHEBI:43474"/>
        <dbReference type="ChEBI" id="CHEBI:58359"/>
        <dbReference type="ChEBI" id="CHEBI:78520"/>
        <dbReference type="ChEBI" id="CHEBI:78521"/>
        <dbReference type="ChEBI" id="CHEBI:456216"/>
    </reaction>
</comment>
<dbReference type="PANTHER" id="PTHR15004">
    <property type="entry name" value="GLUTAMYL-TRNA(GLN) AMIDOTRANSFERASE SUBUNIT C, MITOCHONDRIAL"/>
    <property type="match status" value="1"/>
</dbReference>
<dbReference type="AlphaFoldDB" id="A0A7X3GY39"/>
<dbReference type="GO" id="GO:0050567">
    <property type="term" value="F:glutaminyl-tRNA synthase (glutamine-hydrolyzing) activity"/>
    <property type="evidence" value="ECO:0007669"/>
    <property type="project" value="UniProtKB-UniRule"/>
</dbReference>
<keyword evidence="1" id="KW-0648">Protein biosynthesis</keyword>
<dbReference type="SUPFAM" id="SSF141000">
    <property type="entry name" value="Glu-tRNAGln amidotransferase C subunit"/>
    <property type="match status" value="1"/>
</dbReference>
<dbReference type="Pfam" id="PF02686">
    <property type="entry name" value="GatC"/>
    <property type="match status" value="1"/>
</dbReference>
<reference evidence="2 3" key="1">
    <citation type="submission" date="2019-12" db="EMBL/GenBank/DDBJ databases">
        <title>Halomonas rutogse sp. nov. isolated from two lakes on Tibetan Plateau.</title>
        <authorList>
            <person name="Gao P."/>
        </authorList>
    </citation>
    <scope>NUCLEOTIDE SEQUENCE [LARGE SCALE GENOMIC DNA]</scope>
    <source>
        <strain evidence="2 3">ZH2S</strain>
    </source>
</reference>
<dbReference type="GO" id="GO:0006412">
    <property type="term" value="P:translation"/>
    <property type="evidence" value="ECO:0007669"/>
    <property type="project" value="UniProtKB-UniRule"/>
</dbReference>
<dbReference type="InterPro" id="IPR003837">
    <property type="entry name" value="GatC"/>
</dbReference>
<evidence type="ECO:0000313" key="2">
    <source>
        <dbReference type="EMBL" id="MWJ26871.1"/>
    </source>
</evidence>
<dbReference type="GO" id="GO:0070681">
    <property type="term" value="P:glutaminyl-tRNAGln biosynthesis via transamidation"/>
    <property type="evidence" value="ECO:0007669"/>
    <property type="project" value="TreeGrafter"/>
</dbReference>
<keyword evidence="2" id="KW-0808">Transferase</keyword>
<name>A0A7X3GY39_9GAMM</name>
<dbReference type="GO" id="GO:0006450">
    <property type="term" value="P:regulation of translational fidelity"/>
    <property type="evidence" value="ECO:0007669"/>
    <property type="project" value="InterPro"/>
</dbReference>
<keyword evidence="1" id="KW-0547">Nucleotide-binding</keyword>
<dbReference type="NCBIfam" id="TIGR00135">
    <property type="entry name" value="gatC"/>
    <property type="match status" value="1"/>
</dbReference>
<comment type="caution">
    <text evidence="2">The sequence shown here is derived from an EMBL/GenBank/DDBJ whole genome shotgun (WGS) entry which is preliminary data.</text>
</comment>
<dbReference type="EC" id="6.3.5.-" evidence="1"/>
<dbReference type="Gene3D" id="1.10.20.60">
    <property type="entry name" value="Glu-tRNAGln amidotransferase C subunit, N-terminal domain"/>
    <property type="match status" value="1"/>
</dbReference>
<dbReference type="InterPro" id="IPR036113">
    <property type="entry name" value="Asp/Glu-ADT_sf_sub_c"/>
</dbReference>
<keyword evidence="1" id="KW-0436">Ligase</keyword>
<dbReference type="GO" id="GO:0005524">
    <property type="term" value="F:ATP binding"/>
    <property type="evidence" value="ECO:0007669"/>
    <property type="project" value="UniProtKB-KW"/>
</dbReference>
<keyword evidence="3" id="KW-1185">Reference proteome</keyword>
<keyword evidence="1" id="KW-0067">ATP-binding</keyword>
<evidence type="ECO:0000313" key="3">
    <source>
        <dbReference type="Proteomes" id="UP000437638"/>
    </source>
</evidence>
<comment type="catalytic activity">
    <reaction evidence="1">
        <text>L-aspartyl-tRNA(Asn) + L-glutamine + ATP + H2O = L-asparaginyl-tRNA(Asn) + L-glutamate + ADP + phosphate + 2 H(+)</text>
        <dbReference type="Rhea" id="RHEA:14513"/>
        <dbReference type="Rhea" id="RHEA-COMP:9674"/>
        <dbReference type="Rhea" id="RHEA-COMP:9677"/>
        <dbReference type="ChEBI" id="CHEBI:15377"/>
        <dbReference type="ChEBI" id="CHEBI:15378"/>
        <dbReference type="ChEBI" id="CHEBI:29985"/>
        <dbReference type="ChEBI" id="CHEBI:30616"/>
        <dbReference type="ChEBI" id="CHEBI:43474"/>
        <dbReference type="ChEBI" id="CHEBI:58359"/>
        <dbReference type="ChEBI" id="CHEBI:78515"/>
        <dbReference type="ChEBI" id="CHEBI:78516"/>
        <dbReference type="ChEBI" id="CHEBI:456216"/>
    </reaction>
</comment>
<dbReference type="Proteomes" id="UP000437638">
    <property type="component" value="Unassembled WGS sequence"/>
</dbReference>
<organism evidence="2 3">
    <name type="scientific">Vreelandella zhuhanensis</name>
    <dbReference type="NCBI Taxonomy" id="2684210"/>
    <lineage>
        <taxon>Bacteria</taxon>
        <taxon>Pseudomonadati</taxon>
        <taxon>Pseudomonadota</taxon>
        <taxon>Gammaproteobacteria</taxon>
        <taxon>Oceanospirillales</taxon>
        <taxon>Halomonadaceae</taxon>
        <taxon>Vreelandella</taxon>
    </lineage>
</organism>
<comment type="subunit">
    <text evidence="1">Heterotrimer of A, B and C subunits.</text>
</comment>
<dbReference type="PANTHER" id="PTHR15004:SF0">
    <property type="entry name" value="GLUTAMYL-TRNA(GLN) AMIDOTRANSFERASE SUBUNIT C, MITOCHONDRIAL"/>
    <property type="match status" value="1"/>
</dbReference>
<gene>
    <name evidence="1 2" type="primary">gatC</name>
    <name evidence="2" type="ORF">GPM19_01375</name>
</gene>
<evidence type="ECO:0000256" key="1">
    <source>
        <dbReference type="HAMAP-Rule" id="MF_00122"/>
    </source>
</evidence>
<accession>A0A7X3GY39</accession>
<sequence>MALEDSHVRRAAHLARLAVSDDQARGFVDDLNRILEMVDQLQGLDTEGVVPLAHPLDATQRLRADEVTESSQRDTFQYSAPAVENGLYLVPRVVE</sequence>
<dbReference type="HAMAP" id="MF_00122">
    <property type="entry name" value="GatC"/>
    <property type="match status" value="1"/>
</dbReference>
<comment type="function">
    <text evidence="1">Allows the formation of correctly charged Asn-tRNA(Asn) or Gln-tRNA(Gln) through the transamidation of misacylated Asp-tRNA(Asn) or Glu-tRNA(Gln) in organisms which lack either or both of asparaginyl-tRNA or glutaminyl-tRNA synthetases. The reaction takes place in the presence of glutamine and ATP through an activated phospho-Asp-tRNA(Asn) or phospho-Glu-tRNA(Gln).</text>
</comment>
<dbReference type="EMBL" id="WTKP01000001">
    <property type="protein sequence ID" value="MWJ26871.1"/>
    <property type="molecule type" value="Genomic_DNA"/>
</dbReference>
<comment type="similarity">
    <text evidence="1">Belongs to the GatC family.</text>
</comment>
<dbReference type="GO" id="GO:0016740">
    <property type="term" value="F:transferase activity"/>
    <property type="evidence" value="ECO:0007669"/>
    <property type="project" value="UniProtKB-KW"/>
</dbReference>
<proteinExistence type="inferred from homology"/>
<protein>
    <recommendedName>
        <fullName evidence="1">Aspartyl/glutamyl-tRNA(Asn/Gln) amidotransferase subunit C</fullName>
        <shortName evidence="1">Asp/Glu-ADT subunit C</shortName>
        <ecNumber evidence="1">6.3.5.-</ecNumber>
    </recommendedName>
</protein>